<gene>
    <name evidence="2" type="ORF">RDB_LOCUS166981</name>
</gene>
<organism evidence="2 3">
    <name type="scientific">Rhizoctonia solani</name>
    <dbReference type="NCBI Taxonomy" id="456999"/>
    <lineage>
        <taxon>Eukaryota</taxon>
        <taxon>Fungi</taxon>
        <taxon>Dikarya</taxon>
        <taxon>Basidiomycota</taxon>
        <taxon>Agaricomycotina</taxon>
        <taxon>Agaricomycetes</taxon>
        <taxon>Cantharellales</taxon>
        <taxon>Ceratobasidiaceae</taxon>
        <taxon>Rhizoctonia</taxon>
    </lineage>
</organism>
<dbReference type="Gene3D" id="3.30.710.10">
    <property type="entry name" value="Potassium Channel Kv1.1, Chain A"/>
    <property type="match status" value="1"/>
</dbReference>
<sequence length="336" mass="37138">MLDDGHLAPDSAPAANEGFMQGGDLTLRTTDGVDFSVHSLFLSVASPVFSDLIKSGNHEEVVLFSENAELLAIMLRFIYPRPTPTITSIKLLNDALRVANKYQLDNMKSRLCEQLILINSPVSVYTDPLGALYVASTHGFTTGVELASSVASKQYNFGTAEGLKKLIDASPNLTTATLLNLVGIPLVKTTVLAEVLFQFNRSPMIITTDHGSMMCPLCREIFDNSLCRCQPEWQTRWVSWVFDNIKNRPVSDWKDFFGPSNIHKAFYQPHLNSTVQYYRKGSYAGACSCTNLLLGAPHAAFQSWADGVYEELKSRLGFIMDLEAKSLKPGPEGKKE</sequence>
<dbReference type="Pfam" id="PF00651">
    <property type="entry name" value="BTB"/>
    <property type="match status" value="1"/>
</dbReference>
<dbReference type="AlphaFoldDB" id="A0A8H3GTU5"/>
<accession>A0A8H3GTU5</accession>
<comment type="caution">
    <text evidence="2">The sequence shown here is derived from an EMBL/GenBank/DDBJ whole genome shotgun (WGS) entry which is preliminary data.</text>
</comment>
<dbReference type="EMBL" id="CAJMWS010000844">
    <property type="protein sequence ID" value="CAE6465992.1"/>
    <property type="molecule type" value="Genomic_DNA"/>
</dbReference>
<reference evidence="2" key="1">
    <citation type="submission" date="2021-01" db="EMBL/GenBank/DDBJ databases">
        <authorList>
            <person name="Kaushik A."/>
        </authorList>
    </citation>
    <scope>NUCLEOTIDE SEQUENCE</scope>
    <source>
        <strain evidence="2">AG1-1C</strain>
    </source>
</reference>
<evidence type="ECO:0000313" key="2">
    <source>
        <dbReference type="EMBL" id="CAE6465992.1"/>
    </source>
</evidence>
<dbReference type="PROSITE" id="PS50097">
    <property type="entry name" value="BTB"/>
    <property type="match status" value="1"/>
</dbReference>
<proteinExistence type="predicted"/>
<evidence type="ECO:0000259" key="1">
    <source>
        <dbReference type="PROSITE" id="PS50097"/>
    </source>
</evidence>
<protein>
    <recommendedName>
        <fullName evidence="1">BTB domain-containing protein</fullName>
    </recommendedName>
</protein>
<dbReference type="SMART" id="SM00225">
    <property type="entry name" value="BTB"/>
    <property type="match status" value="1"/>
</dbReference>
<dbReference type="InterPro" id="IPR011333">
    <property type="entry name" value="SKP1/BTB/POZ_sf"/>
</dbReference>
<dbReference type="InterPro" id="IPR000210">
    <property type="entry name" value="BTB/POZ_dom"/>
</dbReference>
<name>A0A8H3GTU5_9AGAM</name>
<dbReference type="Proteomes" id="UP000663846">
    <property type="component" value="Unassembled WGS sequence"/>
</dbReference>
<evidence type="ECO:0000313" key="3">
    <source>
        <dbReference type="Proteomes" id="UP000663846"/>
    </source>
</evidence>
<feature type="domain" description="BTB" evidence="1">
    <location>
        <begin position="23"/>
        <end position="79"/>
    </location>
</feature>
<dbReference type="SUPFAM" id="SSF54695">
    <property type="entry name" value="POZ domain"/>
    <property type="match status" value="1"/>
</dbReference>